<organism evidence="1 2">
    <name type="scientific">Siphonobacter aquaeclarae</name>
    <dbReference type="NCBI Taxonomy" id="563176"/>
    <lineage>
        <taxon>Bacteria</taxon>
        <taxon>Pseudomonadati</taxon>
        <taxon>Bacteroidota</taxon>
        <taxon>Cytophagia</taxon>
        <taxon>Cytophagales</taxon>
        <taxon>Cytophagaceae</taxon>
        <taxon>Siphonobacter</taxon>
    </lineage>
</organism>
<dbReference type="SUPFAM" id="SSF55874">
    <property type="entry name" value="ATPase domain of HSP90 chaperone/DNA topoisomerase II/histidine kinase"/>
    <property type="match status" value="1"/>
</dbReference>
<evidence type="ECO:0000313" key="2">
    <source>
        <dbReference type="Proteomes" id="UP000198901"/>
    </source>
</evidence>
<gene>
    <name evidence="1" type="ORF">SAMN04488090_1016</name>
</gene>
<dbReference type="InterPro" id="IPR036890">
    <property type="entry name" value="HATPase_C_sf"/>
</dbReference>
<protein>
    <submittedName>
        <fullName evidence="1">Histidine kinase-, DNA gyrase B-, and HSP90-like ATPase</fullName>
    </submittedName>
</protein>
<dbReference type="AlphaFoldDB" id="A0A1G9KHK5"/>
<name>A0A1G9KHK5_9BACT</name>
<dbReference type="GO" id="GO:0016301">
    <property type="term" value="F:kinase activity"/>
    <property type="evidence" value="ECO:0007669"/>
    <property type="project" value="UniProtKB-KW"/>
</dbReference>
<sequence>MQDNGRGFNIQGHFDGIGLKNIRERMEAIGGVMIISSSPQIGTRFDLSLAV</sequence>
<dbReference type="EMBL" id="FNGS01000002">
    <property type="protein sequence ID" value="SDL49024.1"/>
    <property type="molecule type" value="Genomic_DNA"/>
</dbReference>
<dbReference type="Gene3D" id="3.30.565.10">
    <property type="entry name" value="Histidine kinase-like ATPase, C-terminal domain"/>
    <property type="match status" value="1"/>
</dbReference>
<accession>A0A1G9KHK5</accession>
<proteinExistence type="predicted"/>
<dbReference type="Proteomes" id="UP000198901">
    <property type="component" value="Unassembled WGS sequence"/>
</dbReference>
<dbReference type="RefSeq" id="WP_176785458.1">
    <property type="nucleotide sequence ID" value="NZ_FNGS01000002.1"/>
</dbReference>
<evidence type="ECO:0000313" key="1">
    <source>
        <dbReference type="EMBL" id="SDL49024.1"/>
    </source>
</evidence>
<reference evidence="1 2" key="1">
    <citation type="submission" date="2016-10" db="EMBL/GenBank/DDBJ databases">
        <authorList>
            <person name="de Groot N.N."/>
        </authorList>
    </citation>
    <scope>NUCLEOTIDE SEQUENCE [LARGE SCALE GENOMIC DNA]</scope>
    <source>
        <strain evidence="1 2">DSM 21668</strain>
    </source>
</reference>
<keyword evidence="1" id="KW-0808">Transferase</keyword>
<dbReference type="STRING" id="563176.SAMN04488090_1016"/>
<keyword evidence="1" id="KW-0418">Kinase</keyword>
<keyword evidence="2" id="KW-1185">Reference proteome</keyword>